<accession>A0A5C6GA95</accession>
<dbReference type="EMBL" id="SBHS01000022">
    <property type="protein sequence ID" value="TWU72926.1"/>
    <property type="molecule type" value="Genomic_DNA"/>
</dbReference>
<feature type="region of interest" description="Disordered" evidence="1">
    <location>
        <begin position="1"/>
        <end position="35"/>
    </location>
</feature>
<sequence length="440" mass="48494">MDQPLSSGFSQNRATQSTRVTRVTNNSSRSARSSAYDKGFQQHLIDYKIYPEGYEVGNGLPTIKPSNLDSIQEALRANRASLSPSQFTQEAFQDFKSKNTRIIFESDVMTTILPIICGDSRIHSQQNVLFTELEPITSTKAVKPKPDLFDGAFLEEINKDVRDDPALRPKIIPTKHHSLPVASNFFMEVKGPDGNASVAQRQACYDGAYGARAMHALQNHGKAQLEYDENAYAYSSTYHPATGTLQLYAHHVIGPADTGGRPGYHMTQLDTWGMTGNIDTFRHGATAFRNTRDLARRHRDHFIKAANCSQNVQQNDEDVQNAHDYLQQQIADTCDNNSGEDPETHDALQSLQTDDDTPNPSQASTILAPEDPALSFATSFASSSGNGPPVGTKRVRQLNSPNNSWGRSSSKSRTRIHINQLASKPSGTEDSPSTNRSPQL</sequence>
<dbReference type="Proteomes" id="UP000317257">
    <property type="component" value="Unassembled WGS sequence"/>
</dbReference>
<evidence type="ECO:0000313" key="2">
    <source>
        <dbReference type="EMBL" id="TWU72926.1"/>
    </source>
</evidence>
<feature type="compositionally biased region" description="Low complexity" evidence="1">
    <location>
        <begin position="375"/>
        <end position="384"/>
    </location>
</feature>
<organism evidence="2 3">
    <name type="scientific">Metarhizium rileyi (strain RCEF 4871)</name>
    <name type="common">Nomuraea rileyi</name>
    <dbReference type="NCBI Taxonomy" id="1649241"/>
    <lineage>
        <taxon>Eukaryota</taxon>
        <taxon>Fungi</taxon>
        <taxon>Dikarya</taxon>
        <taxon>Ascomycota</taxon>
        <taxon>Pezizomycotina</taxon>
        <taxon>Sordariomycetes</taxon>
        <taxon>Hypocreomycetidae</taxon>
        <taxon>Hypocreales</taxon>
        <taxon>Clavicipitaceae</taxon>
        <taxon>Metarhizium</taxon>
    </lineage>
</organism>
<evidence type="ECO:0000256" key="1">
    <source>
        <dbReference type="SAM" id="MobiDB-lite"/>
    </source>
</evidence>
<feature type="compositionally biased region" description="Low complexity" evidence="1">
    <location>
        <begin position="25"/>
        <end position="34"/>
    </location>
</feature>
<feature type="compositionally biased region" description="Polar residues" evidence="1">
    <location>
        <begin position="420"/>
        <end position="440"/>
    </location>
</feature>
<reference evidence="3" key="1">
    <citation type="submission" date="2018-12" db="EMBL/GenBank/DDBJ databases">
        <title>The complete genome of Metarhizium rileyi, a key fungal pathogen of Lepidoptera.</title>
        <authorList>
            <person name="Binneck E."/>
            <person name="Lastra C.C.L."/>
            <person name="Sosa-Gomez D.R."/>
        </authorList>
    </citation>
    <scope>NUCLEOTIDE SEQUENCE [LARGE SCALE GENOMIC DNA]</scope>
    <source>
        <strain evidence="3">Cep018-CH2</strain>
    </source>
</reference>
<evidence type="ECO:0000313" key="3">
    <source>
        <dbReference type="Proteomes" id="UP000317257"/>
    </source>
</evidence>
<feature type="compositionally biased region" description="Polar residues" evidence="1">
    <location>
        <begin position="1"/>
        <end position="24"/>
    </location>
</feature>
<comment type="caution">
    <text evidence="2">The sequence shown here is derived from an EMBL/GenBank/DDBJ whole genome shotgun (WGS) entry which is preliminary data.</text>
</comment>
<feature type="compositionally biased region" description="Polar residues" evidence="1">
    <location>
        <begin position="347"/>
        <end position="365"/>
    </location>
</feature>
<gene>
    <name evidence="2" type="ORF">ED733_000706</name>
</gene>
<proteinExistence type="predicted"/>
<protein>
    <submittedName>
        <fullName evidence="2">Uncharacterized protein</fullName>
    </submittedName>
</protein>
<dbReference type="AlphaFoldDB" id="A0A5C6GA95"/>
<feature type="region of interest" description="Disordered" evidence="1">
    <location>
        <begin position="333"/>
        <end position="440"/>
    </location>
</feature>
<name>A0A5C6GA95_METRR</name>
<feature type="compositionally biased region" description="Polar residues" evidence="1">
    <location>
        <begin position="397"/>
        <end position="409"/>
    </location>
</feature>